<feature type="domain" description="CzcB-like barrel-sandwich hybrid" evidence="5">
    <location>
        <begin position="63"/>
        <end position="189"/>
    </location>
</feature>
<feature type="domain" description="CusB-like beta-barrel" evidence="4">
    <location>
        <begin position="198"/>
        <end position="267"/>
    </location>
</feature>
<dbReference type="SUPFAM" id="SSF111369">
    <property type="entry name" value="HlyD-like secretion proteins"/>
    <property type="match status" value="1"/>
</dbReference>
<dbReference type="PANTHER" id="PTHR30469">
    <property type="entry name" value="MULTIDRUG RESISTANCE PROTEIN MDTA"/>
    <property type="match status" value="1"/>
</dbReference>
<comment type="caution">
    <text evidence="6">The sequence shown here is derived from an EMBL/GenBank/DDBJ whole genome shotgun (WGS) entry which is preliminary data.</text>
</comment>
<dbReference type="Gene3D" id="2.40.420.20">
    <property type="match status" value="1"/>
</dbReference>
<organism evidence="6 7">
    <name type="scientific">Glaciecola siphonariae</name>
    <dbReference type="NCBI Taxonomy" id="521012"/>
    <lineage>
        <taxon>Bacteria</taxon>
        <taxon>Pseudomonadati</taxon>
        <taxon>Pseudomonadota</taxon>
        <taxon>Gammaproteobacteria</taxon>
        <taxon>Alteromonadales</taxon>
        <taxon>Alteromonadaceae</taxon>
        <taxon>Glaciecola</taxon>
    </lineage>
</organism>
<protein>
    <submittedName>
        <fullName evidence="6">Efflux RND transporter periplasmic adaptor subunit</fullName>
    </submittedName>
</protein>
<dbReference type="EMBL" id="JBHSGU010000002">
    <property type="protein sequence ID" value="MFC4700545.1"/>
    <property type="molecule type" value="Genomic_DNA"/>
</dbReference>
<accession>A0ABV9LWA3</accession>
<evidence type="ECO:0000313" key="6">
    <source>
        <dbReference type="EMBL" id="MFC4700545.1"/>
    </source>
</evidence>
<dbReference type="Proteomes" id="UP001595897">
    <property type="component" value="Unassembled WGS sequence"/>
</dbReference>
<dbReference type="NCBIfam" id="TIGR01730">
    <property type="entry name" value="RND_mfp"/>
    <property type="match status" value="1"/>
</dbReference>
<keyword evidence="3" id="KW-0732">Signal</keyword>
<feature type="chain" id="PRO_5046634969" evidence="3">
    <location>
        <begin position="27"/>
        <end position="365"/>
    </location>
</feature>
<gene>
    <name evidence="6" type="ORF">ACFO4O_10270</name>
</gene>
<proteinExistence type="inferred from homology"/>
<dbReference type="Gene3D" id="1.10.287.470">
    <property type="entry name" value="Helix hairpin bin"/>
    <property type="match status" value="1"/>
</dbReference>
<evidence type="ECO:0000313" key="7">
    <source>
        <dbReference type="Proteomes" id="UP001595897"/>
    </source>
</evidence>
<sequence>MQIIIKNSVLLVAAIILLGISAASNAQFRGGDRPKLVVVEPLSFEYETSLIEAVGTAQAKRSVTLFPSVTDEVTEVNFVPGQAVSQGDILVALDSRLQDVAIERAQIQLEDAQRNLKRVKLSVARGAVTERELDDAETAVRLARVNLQEAKENKEDRLVRAPFDGVVGFTDVEVGDRIGPQTEITTLDDRKELFVNFVAPELAVTYLMNKPDVQLEPWTDRSIALKAKIGEVDSRVNTQDRTIRARALLDNNSDQYRPGMSFRVSLSIQGERYVAIPEAALSWGATGAFVWLAEDTKAKRIEVQVKQRLRGRILVSGDLRDGEPLIIEGIQGLRDGQALNIQNEDVLGTSGSQLSKKPAKQEVAS</sequence>
<name>A0ABV9LWA3_9ALTE</name>
<feature type="signal peptide" evidence="3">
    <location>
        <begin position="1"/>
        <end position="26"/>
    </location>
</feature>
<evidence type="ECO:0000256" key="3">
    <source>
        <dbReference type="SAM" id="SignalP"/>
    </source>
</evidence>
<dbReference type="RefSeq" id="WP_382408038.1">
    <property type="nucleotide sequence ID" value="NZ_JBHSGU010000002.1"/>
</dbReference>
<feature type="coiled-coil region" evidence="2">
    <location>
        <begin position="102"/>
        <end position="153"/>
    </location>
</feature>
<evidence type="ECO:0000259" key="5">
    <source>
        <dbReference type="Pfam" id="PF25973"/>
    </source>
</evidence>
<reference evidence="7" key="1">
    <citation type="journal article" date="2019" name="Int. J. Syst. Evol. Microbiol.">
        <title>The Global Catalogue of Microorganisms (GCM) 10K type strain sequencing project: providing services to taxonomists for standard genome sequencing and annotation.</title>
        <authorList>
            <consortium name="The Broad Institute Genomics Platform"/>
            <consortium name="The Broad Institute Genome Sequencing Center for Infectious Disease"/>
            <person name="Wu L."/>
            <person name="Ma J."/>
        </authorList>
    </citation>
    <scope>NUCLEOTIDE SEQUENCE [LARGE SCALE GENOMIC DNA]</scope>
    <source>
        <strain evidence="7">KACC 12507</strain>
    </source>
</reference>
<evidence type="ECO:0000259" key="4">
    <source>
        <dbReference type="Pfam" id="PF25954"/>
    </source>
</evidence>
<dbReference type="InterPro" id="IPR006143">
    <property type="entry name" value="RND_pump_MFP"/>
</dbReference>
<dbReference type="InterPro" id="IPR058792">
    <property type="entry name" value="Beta-barrel_RND_2"/>
</dbReference>
<dbReference type="PANTHER" id="PTHR30469:SF36">
    <property type="entry name" value="BLL3903 PROTEIN"/>
    <property type="match status" value="1"/>
</dbReference>
<keyword evidence="2" id="KW-0175">Coiled coil</keyword>
<keyword evidence="7" id="KW-1185">Reference proteome</keyword>
<dbReference type="Pfam" id="PF25973">
    <property type="entry name" value="BSH_CzcB"/>
    <property type="match status" value="1"/>
</dbReference>
<evidence type="ECO:0000256" key="1">
    <source>
        <dbReference type="ARBA" id="ARBA00009477"/>
    </source>
</evidence>
<evidence type="ECO:0000256" key="2">
    <source>
        <dbReference type="SAM" id="Coils"/>
    </source>
</evidence>
<comment type="similarity">
    <text evidence="1">Belongs to the membrane fusion protein (MFP) (TC 8.A.1) family.</text>
</comment>
<dbReference type="InterPro" id="IPR058647">
    <property type="entry name" value="BSH_CzcB-like"/>
</dbReference>
<dbReference type="Pfam" id="PF25954">
    <property type="entry name" value="Beta-barrel_RND_2"/>
    <property type="match status" value="1"/>
</dbReference>
<dbReference type="Gene3D" id="2.40.30.170">
    <property type="match status" value="1"/>
</dbReference>
<dbReference type="Gene3D" id="2.40.50.100">
    <property type="match status" value="1"/>
</dbReference>